<dbReference type="PROSITE" id="PS51257">
    <property type="entry name" value="PROKAR_LIPOPROTEIN"/>
    <property type="match status" value="1"/>
</dbReference>
<dbReference type="RefSeq" id="WP_344191883.1">
    <property type="nucleotide sequence ID" value="NZ_BAAAND010000006.1"/>
</dbReference>
<feature type="signal peptide" evidence="2">
    <location>
        <begin position="1"/>
        <end position="26"/>
    </location>
</feature>
<evidence type="ECO:0000256" key="2">
    <source>
        <dbReference type="SAM" id="SignalP"/>
    </source>
</evidence>
<dbReference type="InterPro" id="IPR052169">
    <property type="entry name" value="CW_Biosynth-Accessory"/>
</dbReference>
<dbReference type="CDD" id="cd07381">
    <property type="entry name" value="MPP_CapA"/>
    <property type="match status" value="1"/>
</dbReference>
<name>A0ABN2DRS2_9ACTN</name>
<dbReference type="Proteomes" id="UP001500190">
    <property type="component" value="Unassembled WGS sequence"/>
</dbReference>
<dbReference type="SMART" id="SM00854">
    <property type="entry name" value="PGA_cap"/>
    <property type="match status" value="1"/>
</dbReference>
<dbReference type="InterPro" id="IPR029052">
    <property type="entry name" value="Metallo-depent_PP-like"/>
</dbReference>
<dbReference type="PANTHER" id="PTHR33393">
    <property type="entry name" value="POLYGLUTAMINE SYNTHESIS ACCESSORY PROTEIN RV0574C-RELATED"/>
    <property type="match status" value="1"/>
</dbReference>
<organism evidence="4 5">
    <name type="scientific">Kribbella karoonensis</name>
    <dbReference type="NCBI Taxonomy" id="324851"/>
    <lineage>
        <taxon>Bacteria</taxon>
        <taxon>Bacillati</taxon>
        <taxon>Actinomycetota</taxon>
        <taxon>Actinomycetes</taxon>
        <taxon>Propionibacteriales</taxon>
        <taxon>Kribbellaceae</taxon>
        <taxon>Kribbella</taxon>
    </lineage>
</organism>
<evidence type="ECO:0000313" key="5">
    <source>
        <dbReference type="Proteomes" id="UP001500190"/>
    </source>
</evidence>
<feature type="domain" description="Capsule synthesis protein CapA" evidence="3">
    <location>
        <begin position="52"/>
        <end position="297"/>
    </location>
</feature>
<feature type="chain" id="PRO_5046734211" evidence="2">
    <location>
        <begin position="27"/>
        <end position="378"/>
    </location>
</feature>
<dbReference type="EMBL" id="BAAAND010000006">
    <property type="protein sequence ID" value="GAA1584558.1"/>
    <property type="molecule type" value="Genomic_DNA"/>
</dbReference>
<dbReference type="InterPro" id="IPR019079">
    <property type="entry name" value="Capsule_synth_CapA"/>
</dbReference>
<protein>
    <submittedName>
        <fullName evidence="4">CapA family protein</fullName>
    </submittedName>
</protein>
<keyword evidence="5" id="KW-1185">Reference proteome</keyword>
<accession>A0ABN2DRS2</accession>
<evidence type="ECO:0000256" key="1">
    <source>
        <dbReference type="ARBA" id="ARBA00005662"/>
    </source>
</evidence>
<reference evidence="4 5" key="1">
    <citation type="journal article" date="2019" name="Int. J. Syst. Evol. Microbiol.">
        <title>The Global Catalogue of Microorganisms (GCM) 10K type strain sequencing project: providing services to taxonomists for standard genome sequencing and annotation.</title>
        <authorList>
            <consortium name="The Broad Institute Genomics Platform"/>
            <consortium name="The Broad Institute Genome Sequencing Center for Infectious Disease"/>
            <person name="Wu L."/>
            <person name="Ma J."/>
        </authorList>
    </citation>
    <scope>NUCLEOTIDE SEQUENCE [LARGE SCALE GENOMIC DNA]</scope>
    <source>
        <strain evidence="4 5">JCM 14304</strain>
    </source>
</reference>
<dbReference type="PROSITE" id="PS51318">
    <property type="entry name" value="TAT"/>
    <property type="match status" value="1"/>
</dbReference>
<dbReference type="Pfam" id="PF09587">
    <property type="entry name" value="PGA_cap"/>
    <property type="match status" value="1"/>
</dbReference>
<dbReference type="InterPro" id="IPR006311">
    <property type="entry name" value="TAT_signal"/>
</dbReference>
<dbReference type="SUPFAM" id="SSF56300">
    <property type="entry name" value="Metallo-dependent phosphatases"/>
    <property type="match status" value="1"/>
</dbReference>
<gene>
    <name evidence="4" type="ORF">GCM10009742_32540</name>
</gene>
<keyword evidence="2" id="KW-0732">Signal</keyword>
<evidence type="ECO:0000313" key="4">
    <source>
        <dbReference type="EMBL" id="GAA1584558.1"/>
    </source>
</evidence>
<sequence>MVVRRRAVLGGMLAGAAALATTGCLADTYADTPGSSPTPGTQKQPEKPQRITVVATGDVLLHERLWTTAKRDGSGGAWDFAPLMSGVKPVVQQADLAIAHLETPLAKPGGPYHGYPLFQGPPQIATALKQTGYDLCTTASNHSFDGGAAGVDRTLDTLDKAGLKHAGTARTRSEAEQITIVDVHGVKVASLSFTFGFNGLPCPNGETWRAAKISVKSIRSRAQEARDRGAELVIVSCHWGTEYSSKLDDLQREVGPQLLADSNIDLVIGHHAHVVQPMQEIDGKWIAYGHGNLVAAHREPESRKAEGLLTRFTFTRGGSGWRTVAEYAPLLMTDDLPVRVLDVRRELARDTGRRKRLEVAERRTTETVTALGAAPKML</sequence>
<proteinExistence type="inferred from homology"/>
<comment type="similarity">
    <text evidence="1">Belongs to the CapA family.</text>
</comment>
<dbReference type="Gene3D" id="3.60.21.10">
    <property type="match status" value="1"/>
</dbReference>
<dbReference type="PANTHER" id="PTHR33393:SF13">
    <property type="entry name" value="PGA BIOSYNTHESIS PROTEIN CAPA"/>
    <property type="match status" value="1"/>
</dbReference>
<comment type="caution">
    <text evidence="4">The sequence shown here is derived from an EMBL/GenBank/DDBJ whole genome shotgun (WGS) entry which is preliminary data.</text>
</comment>
<evidence type="ECO:0000259" key="3">
    <source>
        <dbReference type="SMART" id="SM00854"/>
    </source>
</evidence>